<dbReference type="PANTHER" id="PTHR11774">
    <property type="entry name" value="GERANYLGERANYL TRANSFERASE TYPE BETA SUBUNIT"/>
    <property type="match status" value="1"/>
</dbReference>
<dbReference type="GO" id="GO:0004663">
    <property type="term" value="F:Rab geranylgeranyltransferase activity"/>
    <property type="evidence" value="ECO:0007669"/>
    <property type="project" value="UniProtKB-UniRule"/>
</dbReference>
<evidence type="ECO:0000256" key="3">
    <source>
        <dbReference type="ARBA" id="ARBA00022679"/>
    </source>
</evidence>
<gene>
    <name evidence="10" type="ORF">MACJ_002014</name>
</gene>
<feature type="domain" description="Prenyltransferase alpha-alpha toroid" evidence="9">
    <location>
        <begin position="10"/>
        <end position="314"/>
    </location>
</feature>
<keyword evidence="2 8" id="KW-0637">Prenyltransferase</keyword>
<dbReference type="OrthoDB" id="5428259at2759"/>
<dbReference type="SUPFAM" id="SSF48239">
    <property type="entry name" value="Terpenoid cyclases/Protein prenyltransferases"/>
    <property type="match status" value="1"/>
</dbReference>
<reference evidence="10" key="1">
    <citation type="submission" date="2022-07" db="EMBL/GenBank/DDBJ databases">
        <title>Evaluation of T. orientalis genome assembly methods using nanopore sequencing and analysis of variation between genomes.</title>
        <authorList>
            <person name="Yam J."/>
            <person name="Micallef M.L."/>
            <person name="Liu M."/>
            <person name="Djordjevic S.P."/>
            <person name="Bogema D.R."/>
            <person name="Jenkins C."/>
        </authorList>
    </citation>
    <scope>NUCLEOTIDE SEQUENCE</scope>
    <source>
        <strain evidence="10">Fish Creek</strain>
    </source>
</reference>
<dbReference type="AlphaFoldDB" id="A0A976M5E5"/>
<evidence type="ECO:0000256" key="5">
    <source>
        <dbReference type="ARBA" id="ARBA00022737"/>
    </source>
</evidence>
<dbReference type="Pfam" id="PF00432">
    <property type="entry name" value="Prenyltrans"/>
    <property type="match status" value="1"/>
</dbReference>
<dbReference type="EC" id="2.5.1.60" evidence="8"/>
<dbReference type="Gene3D" id="1.50.10.20">
    <property type="match status" value="1"/>
</dbReference>
<evidence type="ECO:0000313" key="11">
    <source>
        <dbReference type="Proteomes" id="UP000244803"/>
    </source>
</evidence>
<evidence type="ECO:0000313" key="10">
    <source>
        <dbReference type="EMBL" id="UKJ88768.2"/>
    </source>
</evidence>
<sequence length="327" mass="36222">MANSKRLDLESIFNFLLNNVNDRVSIEGFAFEPIKLGGVYWCITAIALLKGVPNYIIHPKTNENLESMVMNILKLSKNDDGGFGFGPKHPSNIIATHYAILTLALIDKLDFINKYDIIKFISSLQSEDGSFAADNFGESDCRYSYSALSCLCLLGGLDRINLDSAVDFILACKNFDGGFGWQPKSESHAAAAFCCVGALAQLNAISLIDCDSLGFWLCERQTQCGGFNGRPAKLPDICYSWWILSALHNIGRFNWVDPDGLVDFIIESQNPDDGGIAFYPGYIGDVCHTFFALCGISLIDSNKYMLQQIHPIYATTFEAVERIRNIK</sequence>
<proteinExistence type="inferred from homology"/>
<dbReference type="GO" id="GO:0005968">
    <property type="term" value="C:Rab-protein geranylgeranyltransferase complex"/>
    <property type="evidence" value="ECO:0007669"/>
    <property type="project" value="UniProtKB-UniRule"/>
</dbReference>
<dbReference type="CDD" id="cd02894">
    <property type="entry name" value="GGTase-II"/>
    <property type="match status" value="1"/>
</dbReference>
<comment type="function">
    <text evidence="8">Catalyzes the transfer of a geranylgeranyl moiety from geranylgeranyl diphosphate to both cysteines of proteins with the C-terminal sequence -XXCC, -XCXC and -CCXX.</text>
</comment>
<comment type="similarity">
    <text evidence="1 8">Belongs to the protein prenyltransferase subunit beta family.</text>
</comment>
<keyword evidence="4 8" id="KW-0479">Metal-binding</keyword>
<dbReference type="Proteomes" id="UP000244803">
    <property type="component" value="Chromosome 3"/>
</dbReference>
<evidence type="ECO:0000256" key="7">
    <source>
        <dbReference type="ARBA" id="ARBA00047658"/>
    </source>
</evidence>
<dbReference type="InterPro" id="IPR001330">
    <property type="entry name" value="Prenyltrans"/>
</dbReference>
<dbReference type="InterPro" id="IPR045089">
    <property type="entry name" value="PGGT1B-like"/>
</dbReference>
<evidence type="ECO:0000256" key="4">
    <source>
        <dbReference type="ARBA" id="ARBA00022723"/>
    </source>
</evidence>
<dbReference type="InterPro" id="IPR008930">
    <property type="entry name" value="Terpenoid_cyclase/PrenylTrfase"/>
</dbReference>
<evidence type="ECO:0000256" key="1">
    <source>
        <dbReference type="ARBA" id="ARBA00010497"/>
    </source>
</evidence>
<dbReference type="GO" id="GO:0046872">
    <property type="term" value="F:metal ion binding"/>
    <property type="evidence" value="ECO:0007669"/>
    <property type="project" value="UniProtKB-KW"/>
</dbReference>
<keyword evidence="5" id="KW-0677">Repeat</keyword>
<keyword evidence="3 8" id="KW-0808">Transferase</keyword>
<evidence type="ECO:0000256" key="2">
    <source>
        <dbReference type="ARBA" id="ARBA00022602"/>
    </source>
</evidence>
<dbReference type="InterPro" id="IPR026873">
    <property type="entry name" value="Ptb1"/>
</dbReference>
<accession>A0A976M5E5</accession>
<comment type="cofactor">
    <cofactor evidence="8">
        <name>Zn(2+)</name>
        <dbReference type="ChEBI" id="CHEBI:29105"/>
    </cofactor>
    <text evidence="8">Binds 1 zinc ion per subunit.</text>
</comment>
<keyword evidence="6 8" id="KW-0862">Zinc</keyword>
<evidence type="ECO:0000256" key="8">
    <source>
        <dbReference type="RuleBase" id="RU365076"/>
    </source>
</evidence>
<comment type="catalytic activity">
    <reaction evidence="7 8">
        <text>geranylgeranyl diphosphate + L-cysteinyl-[protein] = S-geranylgeranyl-L-cysteinyl-[protein] + diphosphate</text>
        <dbReference type="Rhea" id="RHEA:21240"/>
        <dbReference type="Rhea" id="RHEA-COMP:10131"/>
        <dbReference type="Rhea" id="RHEA-COMP:11537"/>
        <dbReference type="ChEBI" id="CHEBI:29950"/>
        <dbReference type="ChEBI" id="CHEBI:33019"/>
        <dbReference type="ChEBI" id="CHEBI:57533"/>
        <dbReference type="ChEBI" id="CHEBI:86021"/>
        <dbReference type="EC" id="2.5.1.60"/>
    </reaction>
</comment>
<organism evidence="10 11">
    <name type="scientific">Theileria orientalis</name>
    <dbReference type="NCBI Taxonomy" id="68886"/>
    <lineage>
        <taxon>Eukaryota</taxon>
        <taxon>Sar</taxon>
        <taxon>Alveolata</taxon>
        <taxon>Apicomplexa</taxon>
        <taxon>Aconoidasida</taxon>
        <taxon>Piroplasmida</taxon>
        <taxon>Theileriidae</taxon>
        <taxon>Theileria</taxon>
    </lineage>
</organism>
<evidence type="ECO:0000256" key="6">
    <source>
        <dbReference type="ARBA" id="ARBA00022833"/>
    </source>
</evidence>
<evidence type="ECO:0000259" key="9">
    <source>
        <dbReference type="Pfam" id="PF00432"/>
    </source>
</evidence>
<dbReference type="PANTHER" id="PTHR11774:SF11">
    <property type="entry name" value="GERANYLGERANYL TRANSFERASE TYPE-2 SUBUNIT BETA"/>
    <property type="match status" value="1"/>
</dbReference>
<dbReference type="EMBL" id="CP056066">
    <property type="protein sequence ID" value="UKJ88768.2"/>
    <property type="molecule type" value="Genomic_DNA"/>
</dbReference>
<name>A0A976M5E5_THEOR</name>
<protein>
    <recommendedName>
        <fullName evidence="8">Geranylgeranyl transferase type-2 subunit beta</fullName>
        <ecNumber evidence="8">2.5.1.60</ecNumber>
    </recommendedName>
</protein>